<dbReference type="NCBIfam" id="TIGR03860">
    <property type="entry name" value="FMN_nitrolo"/>
    <property type="match status" value="1"/>
</dbReference>
<proteinExistence type="inferred from homology"/>
<dbReference type="GO" id="GO:0016705">
    <property type="term" value="F:oxidoreductase activity, acting on paired donors, with incorporation or reduction of molecular oxygen"/>
    <property type="evidence" value="ECO:0007669"/>
    <property type="project" value="InterPro"/>
</dbReference>
<dbReference type="SUPFAM" id="SSF51679">
    <property type="entry name" value="Bacterial luciferase-like"/>
    <property type="match status" value="1"/>
</dbReference>
<dbReference type="InterPro" id="IPR011251">
    <property type="entry name" value="Luciferase-like_dom"/>
</dbReference>
<dbReference type="CDD" id="cd01095">
    <property type="entry name" value="Nitrilotriacetate_monoxgenase"/>
    <property type="match status" value="1"/>
</dbReference>
<dbReference type="InterPro" id="IPR036661">
    <property type="entry name" value="Luciferase-like_sf"/>
</dbReference>
<feature type="binding site" evidence="6">
    <location>
        <position position="219"/>
    </location>
    <ligand>
        <name>FMN</name>
        <dbReference type="ChEBI" id="CHEBI:58210"/>
    </ligand>
</feature>
<feature type="binding site" evidence="6">
    <location>
        <position position="144"/>
    </location>
    <ligand>
        <name>FMN</name>
        <dbReference type="ChEBI" id="CHEBI:58210"/>
    </ligand>
</feature>
<accession>A0A1G6TKK0</accession>
<reference evidence="8 9" key="1">
    <citation type="submission" date="2016-10" db="EMBL/GenBank/DDBJ databases">
        <authorList>
            <person name="de Groot N.N."/>
        </authorList>
    </citation>
    <scope>NUCLEOTIDE SEQUENCE [LARGE SCALE GENOMIC DNA]</scope>
    <source>
        <strain evidence="8 9">CPCC 100156</strain>
    </source>
</reference>
<feature type="domain" description="Luciferase-like" evidence="7">
    <location>
        <begin position="19"/>
        <end position="380"/>
    </location>
</feature>
<evidence type="ECO:0000313" key="9">
    <source>
        <dbReference type="Proteomes" id="UP000198925"/>
    </source>
</evidence>
<keyword evidence="2 6" id="KW-0288">FMN</keyword>
<dbReference type="PANTHER" id="PTHR30011:SF16">
    <property type="entry name" value="C2H2 FINGER DOMAIN TRANSCRIPTION FACTOR (EUROFUNG)-RELATED"/>
    <property type="match status" value="1"/>
</dbReference>
<evidence type="ECO:0000256" key="2">
    <source>
        <dbReference type="ARBA" id="ARBA00022643"/>
    </source>
</evidence>
<evidence type="ECO:0000259" key="7">
    <source>
        <dbReference type="Pfam" id="PF00296"/>
    </source>
</evidence>
<dbReference type="InterPro" id="IPR016215">
    <property type="entry name" value="NTA_MOA"/>
</dbReference>
<evidence type="ECO:0000256" key="5">
    <source>
        <dbReference type="ARBA" id="ARBA00033748"/>
    </source>
</evidence>
<dbReference type="InterPro" id="IPR051260">
    <property type="entry name" value="Diverse_substr_monoxygenases"/>
</dbReference>
<dbReference type="Gene3D" id="3.20.20.30">
    <property type="entry name" value="Luciferase-like domain"/>
    <property type="match status" value="1"/>
</dbReference>
<dbReference type="EMBL" id="FMZX01000006">
    <property type="protein sequence ID" value="SDD29603.1"/>
    <property type="molecule type" value="Genomic_DNA"/>
</dbReference>
<name>A0A1G6TKK0_9PROT</name>
<dbReference type="AlphaFoldDB" id="A0A1G6TKK0"/>
<evidence type="ECO:0000256" key="6">
    <source>
        <dbReference type="PIRSR" id="PIRSR000337-1"/>
    </source>
</evidence>
<feature type="binding site" evidence="6">
    <location>
        <position position="95"/>
    </location>
    <ligand>
        <name>FMN</name>
        <dbReference type="ChEBI" id="CHEBI:58210"/>
    </ligand>
</feature>
<feature type="binding site" evidence="6">
    <location>
        <position position="218"/>
    </location>
    <ligand>
        <name>FMN</name>
        <dbReference type="ChEBI" id="CHEBI:58210"/>
    </ligand>
</feature>
<protein>
    <submittedName>
        <fullName evidence="8">FMN-dependent oxidoreductase, nitrilotriacetate monooxygenase family</fullName>
    </submittedName>
</protein>
<keyword evidence="9" id="KW-1185">Reference proteome</keyword>
<feature type="binding site" evidence="6">
    <location>
        <position position="58"/>
    </location>
    <ligand>
        <name>FMN</name>
        <dbReference type="ChEBI" id="CHEBI:58210"/>
    </ligand>
</feature>
<dbReference type="STRING" id="938405.SAMN02927895_03319"/>
<dbReference type="Pfam" id="PF00296">
    <property type="entry name" value="Bac_luciferase"/>
    <property type="match status" value="1"/>
</dbReference>
<comment type="similarity">
    <text evidence="5">Belongs to the NtaA/SnaA/DszA monooxygenase family.</text>
</comment>
<keyword evidence="3" id="KW-0560">Oxidoreductase</keyword>
<dbReference type="PIRSF" id="PIRSF000337">
    <property type="entry name" value="NTA_MOA"/>
    <property type="match status" value="1"/>
</dbReference>
<dbReference type="Proteomes" id="UP000198925">
    <property type="component" value="Unassembled WGS sequence"/>
</dbReference>
<gene>
    <name evidence="8" type="ORF">SAMN04487779_1006106</name>
</gene>
<dbReference type="RefSeq" id="WP_090663625.1">
    <property type="nucleotide sequence ID" value="NZ_FMZX01000006.1"/>
</dbReference>
<evidence type="ECO:0000313" key="8">
    <source>
        <dbReference type="EMBL" id="SDD29603.1"/>
    </source>
</evidence>
<keyword evidence="1 6" id="KW-0285">Flavoprotein</keyword>
<sequence>MSQSPRQMHLGVFVLGTGNHIAGWRYPGAAQSFEDLGVVQEIGRIAERGKFDLIFLGDNLASEPGMHPSFAARFEPLTMLAALAATTTHVGLGATASTTYNEPYNVARTFASLDHLSGGRAAWNAVTSSGEKAADNFGRIHPEHDARYEVAEEFVDVVRGLWDCWDDGAIIRDHATGRYIDPAKVKPLDHEGRFFRVKGPLPTSRTPQGQPIILQAGSSEPGLALAARTADVVFAVVQDLEEAKAGYTALKSRMPAFGRDPDTLAVLPGVMPVVGRTEAEARERLNTLQSFVNTDNALSMLSSRLGVDVSGFPLDALVPELPLPDSSHGFARVMLAKALRERMTWRDLFNLTGAARGHWVICGAPESIADTLQEWFEAGACDGFNILPPYFPGGFDDFVDLVVPVLQERGLFRREYSGTTLREHLGLDRPRSRLFHP</sequence>
<evidence type="ECO:0000256" key="3">
    <source>
        <dbReference type="ARBA" id="ARBA00023002"/>
    </source>
</evidence>
<organism evidence="8 9">
    <name type="scientific">Belnapia rosea</name>
    <dbReference type="NCBI Taxonomy" id="938405"/>
    <lineage>
        <taxon>Bacteria</taxon>
        <taxon>Pseudomonadati</taxon>
        <taxon>Pseudomonadota</taxon>
        <taxon>Alphaproteobacteria</taxon>
        <taxon>Acetobacterales</taxon>
        <taxon>Roseomonadaceae</taxon>
        <taxon>Belnapia</taxon>
    </lineage>
</organism>
<dbReference type="GO" id="GO:0004497">
    <property type="term" value="F:monooxygenase activity"/>
    <property type="evidence" value="ECO:0007669"/>
    <property type="project" value="UniProtKB-KW"/>
</dbReference>
<feature type="binding site" evidence="6">
    <location>
        <position position="148"/>
    </location>
    <ligand>
        <name>FMN</name>
        <dbReference type="ChEBI" id="CHEBI:58210"/>
    </ligand>
</feature>
<keyword evidence="4 8" id="KW-0503">Monooxygenase</keyword>
<evidence type="ECO:0000256" key="4">
    <source>
        <dbReference type="ARBA" id="ARBA00023033"/>
    </source>
</evidence>
<dbReference type="PANTHER" id="PTHR30011">
    <property type="entry name" value="ALKANESULFONATE MONOOXYGENASE-RELATED"/>
    <property type="match status" value="1"/>
</dbReference>
<evidence type="ECO:0000256" key="1">
    <source>
        <dbReference type="ARBA" id="ARBA00022630"/>
    </source>
</evidence>